<reference evidence="1 4" key="2">
    <citation type="submission" date="2020-06" db="EMBL/GenBank/DDBJ databases">
        <authorList>
            <consortium name="Pathogen Informatics"/>
        </authorList>
    </citation>
    <scope>NUCLEOTIDE SEQUENCE [LARGE SCALE GENOMIC DNA]</scope>
    <source>
        <strain evidence="1 4">MOS222</strain>
    </source>
</reference>
<reference evidence="2 3" key="1">
    <citation type="submission" date="2015-04" db="EMBL/GenBank/DDBJ databases">
        <authorList>
            <person name="Syromyatnikov M.Y."/>
            <person name="Popov V.N."/>
        </authorList>
    </citation>
    <scope>NUCLEOTIDE SEQUENCE [LARGE SCALE GENOMIC DNA]</scope>
    <source>
        <strain evidence="2 3">AH1</strain>
    </source>
</reference>
<dbReference type="AlphaFoldDB" id="A0A0U1MWJ3"/>
<dbReference type="EMBL" id="CAIIKR010000001">
    <property type="protein sequence ID" value="CAC8489134.1"/>
    <property type="molecule type" value="Genomic_DNA"/>
</dbReference>
<dbReference type="Proteomes" id="UP000039437">
    <property type="component" value="Unassembled WGS sequence"/>
</dbReference>
<gene>
    <name evidence="2" type="ORF">BN1321_430121</name>
    <name evidence="1" type="ORF">SAMEA70245418_00044</name>
</gene>
<sequence length="38" mass="4470">MKRIWTLIGRTLTMNNEQIEAFVEVLVPIIEERINKGN</sequence>
<dbReference type="Proteomes" id="UP000507408">
    <property type="component" value="Unassembled WGS sequence"/>
</dbReference>
<evidence type="ECO:0000313" key="1">
    <source>
        <dbReference type="EMBL" id="CAC8489134.1"/>
    </source>
</evidence>
<dbReference type="PATRIC" id="fig|1280.2194.peg.2097"/>
<dbReference type="EMBL" id="CVOQ01000038">
    <property type="protein sequence ID" value="CRI20345.1"/>
    <property type="molecule type" value="Genomic_DNA"/>
</dbReference>
<organism evidence="2 3">
    <name type="scientific">Staphylococcus aureus</name>
    <dbReference type="NCBI Taxonomy" id="1280"/>
    <lineage>
        <taxon>Bacteria</taxon>
        <taxon>Bacillati</taxon>
        <taxon>Bacillota</taxon>
        <taxon>Bacilli</taxon>
        <taxon>Bacillales</taxon>
        <taxon>Staphylococcaceae</taxon>
        <taxon>Staphylococcus</taxon>
    </lineage>
</organism>
<protein>
    <submittedName>
        <fullName evidence="2">Uncharacterized protein</fullName>
    </submittedName>
</protein>
<evidence type="ECO:0000313" key="4">
    <source>
        <dbReference type="Proteomes" id="UP000507408"/>
    </source>
</evidence>
<proteinExistence type="predicted"/>
<evidence type="ECO:0000313" key="2">
    <source>
        <dbReference type="EMBL" id="CRI20345.1"/>
    </source>
</evidence>
<accession>A0A0U1MWJ3</accession>
<evidence type="ECO:0000313" key="3">
    <source>
        <dbReference type="Proteomes" id="UP000039437"/>
    </source>
</evidence>
<name>A0A0U1MWJ3_STAAU</name>